<dbReference type="PANTHER" id="PTHR24305:SF96">
    <property type="entry name" value="CYTOCHROME P450 MONOOXYGENASE STCB-RELATED"/>
    <property type="match status" value="1"/>
</dbReference>
<dbReference type="GO" id="GO:0020037">
    <property type="term" value="F:heme binding"/>
    <property type="evidence" value="ECO:0007669"/>
    <property type="project" value="InterPro"/>
</dbReference>
<proteinExistence type="inferred from homology"/>
<keyword evidence="3" id="KW-0472">Membrane</keyword>
<dbReference type="Gene3D" id="1.10.630.10">
    <property type="entry name" value="Cytochrome P450"/>
    <property type="match status" value="1"/>
</dbReference>
<dbReference type="InterPro" id="IPR050121">
    <property type="entry name" value="Cytochrome_P450_monoxygenase"/>
</dbReference>
<feature type="transmembrane region" description="Helical" evidence="3">
    <location>
        <begin position="21"/>
        <end position="43"/>
    </location>
</feature>
<evidence type="ECO:0000256" key="2">
    <source>
        <dbReference type="ARBA" id="ARBA00023002"/>
    </source>
</evidence>
<comment type="similarity">
    <text evidence="1">Belongs to the cytochrome P450 family.</text>
</comment>
<dbReference type="InterPro" id="IPR001128">
    <property type="entry name" value="Cyt_P450"/>
</dbReference>
<dbReference type="SUPFAM" id="SSF48264">
    <property type="entry name" value="Cytochrome P450"/>
    <property type="match status" value="1"/>
</dbReference>
<protein>
    <recommendedName>
        <fullName evidence="6">Cytochrome P450</fullName>
    </recommendedName>
</protein>
<keyword evidence="3" id="KW-1133">Transmembrane helix</keyword>
<dbReference type="PRINTS" id="PR00463">
    <property type="entry name" value="EP450I"/>
</dbReference>
<dbReference type="PANTHER" id="PTHR24305">
    <property type="entry name" value="CYTOCHROME P450"/>
    <property type="match status" value="1"/>
</dbReference>
<dbReference type="GO" id="GO:0016705">
    <property type="term" value="F:oxidoreductase activity, acting on paired donors, with incorporation or reduction of molecular oxygen"/>
    <property type="evidence" value="ECO:0007669"/>
    <property type="project" value="InterPro"/>
</dbReference>
<dbReference type="InterPro" id="IPR002401">
    <property type="entry name" value="Cyt_P450_E_grp-I"/>
</dbReference>
<dbReference type="Proteomes" id="UP001365542">
    <property type="component" value="Unassembled WGS sequence"/>
</dbReference>
<dbReference type="EMBL" id="JAVHJO010000015">
    <property type="protein sequence ID" value="KAK6527435.1"/>
    <property type="molecule type" value="Genomic_DNA"/>
</dbReference>
<name>A0AAV9WV28_9PEZI</name>
<organism evidence="4 5">
    <name type="scientific">Orbilia ellipsospora</name>
    <dbReference type="NCBI Taxonomy" id="2528407"/>
    <lineage>
        <taxon>Eukaryota</taxon>
        <taxon>Fungi</taxon>
        <taxon>Dikarya</taxon>
        <taxon>Ascomycota</taxon>
        <taxon>Pezizomycotina</taxon>
        <taxon>Orbiliomycetes</taxon>
        <taxon>Orbiliales</taxon>
        <taxon>Orbiliaceae</taxon>
        <taxon>Orbilia</taxon>
    </lineage>
</organism>
<evidence type="ECO:0000313" key="4">
    <source>
        <dbReference type="EMBL" id="KAK6527435.1"/>
    </source>
</evidence>
<evidence type="ECO:0008006" key="6">
    <source>
        <dbReference type="Google" id="ProtNLM"/>
    </source>
</evidence>
<accession>A0AAV9WV28</accession>
<comment type="caution">
    <text evidence="4">The sequence shown here is derived from an EMBL/GenBank/DDBJ whole genome shotgun (WGS) entry which is preliminary data.</text>
</comment>
<gene>
    <name evidence="4" type="ORF">TWF694_004424</name>
</gene>
<sequence length="480" mass="54635">MEVLNRSHALINSRILKGNLNLKNIFIFSVGIYVIYVLLYFTYQLFFSPLAKVPGPWYCAISRFWLAKASLAGRRIFAVHELHLKYGQYVRIAPNEVSISEIESVKKIHSSQNNFSKPEWYGVVANGVKSAFAIVDCEVHKARRKAYGSVYSNTNISLLEPVIRRHTNVCIQKIKRDLKHGPVDILRWFRFLAADIIAELCYGNDMEMLSKEAVNPIVEDLTTLLTIGGVRAEIPGLSLLEYLIGFIPHPTIKTITSCSQRIFDYSDKVLCDFQHKIQKDSSNCYAPYFFTRLVKNMDNPTEKNKLTFEELRHESTANLIAGSDTISTTATYAIWAILTHPTVREKLERELEDLGEEITDAKLNQLPYLKLVLKETLRLYGAGPGGMPRVVPPGGWRLGPFYFPGGTGVSSQGYTQHREIIVFEDPYEFIPERWANPTKEMEAHMMPWGGSSRDESMEFANYFNIKPSGNLCEVQRRTLS</sequence>
<keyword evidence="3" id="KW-0812">Transmembrane</keyword>
<dbReference type="AlphaFoldDB" id="A0AAV9WV28"/>
<evidence type="ECO:0000313" key="5">
    <source>
        <dbReference type="Proteomes" id="UP001365542"/>
    </source>
</evidence>
<dbReference type="InterPro" id="IPR036396">
    <property type="entry name" value="Cyt_P450_sf"/>
</dbReference>
<evidence type="ECO:0000256" key="1">
    <source>
        <dbReference type="ARBA" id="ARBA00010617"/>
    </source>
</evidence>
<evidence type="ECO:0000256" key="3">
    <source>
        <dbReference type="SAM" id="Phobius"/>
    </source>
</evidence>
<keyword evidence="2" id="KW-0560">Oxidoreductase</keyword>
<dbReference type="GO" id="GO:0004497">
    <property type="term" value="F:monooxygenase activity"/>
    <property type="evidence" value="ECO:0007669"/>
    <property type="project" value="InterPro"/>
</dbReference>
<reference evidence="4 5" key="1">
    <citation type="submission" date="2019-10" db="EMBL/GenBank/DDBJ databases">
        <authorList>
            <person name="Palmer J.M."/>
        </authorList>
    </citation>
    <scope>NUCLEOTIDE SEQUENCE [LARGE SCALE GENOMIC DNA]</scope>
    <source>
        <strain evidence="4 5">TWF694</strain>
    </source>
</reference>
<dbReference type="GO" id="GO:0005506">
    <property type="term" value="F:iron ion binding"/>
    <property type="evidence" value="ECO:0007669"/>
    <property type="project" value="InterPro"/>
</dbReference>
<dbReference type="Pfam" id="PF00067">
    <property type="entry name" value="p450"/>
    <property type="match status" value="1"/>
</dbReference>
<keyword evidence="5" id="KW-1185">Reference proteome</keyword>